<evidence type="ECO:0000256" key="1">
    <source>
        <dbReference type="SAM" id="MobiDB-lite"/>
    </source>
</evidence>
<evidence type="ECO:0000256" key="2">
    <source>
        <dbReference type="SAM" id="SignalP"/>
    </source>
</evidence>
<keyword evidence="4" id="KW-1185">Reference proteome</keyword>
<dbReference type="EMBL" id="CP139781">
    <property type="protein sequence ID" value="WRQ88521.1"/>
    <property type="molecule type" value="Genomic_DNA"/>
</dbReference>
<feature type="chain" id="PRO_5045977427" evidence="2">
    <location>
        <begin position="38"/>
        <end position="221"/>
    </location>
</feature>
<proteinExistence type="predicted"/>
<reference evidence="3 4" key="2">
    <citation type="submission" date="2023-12" db="EMBL/GenBank/DDBJ databases">
        <title>Description of an unclassified Opitutus bacterium of Verrucomicrobiota.</title>
        <authorList>
            <person name="Zhang D.-F."/>
        </authorList>
    </citation>
    <scope>NUCLEOTIDE SEQUENCE [LARGE SCALE GENOMIC DNA]</scope>
    <source>
        <strain evidence="3 4">WL0086</strain>
    </source>
</reference>
<gene>
    <name evidence="3" type="ORF">K1X11_003840</name>
</gene>
<organism evidence="3 4">
    <name type="scientific">Actomonas aquatica</name>
    <dbReference type="NCBI Taxonomy" id="2866162"/>
    <lineage>
        <taxon>Bacteria</taxon>
        <taxon>Pseudomonadati</taxon>
        <taxon>Verrucomicrobiota</taxon>
        <taxon>Opitutia</taxon>
        <taxon>Opitutales</taxon>
        <taxon>Opitutaceae</taxon>
        <taxon>Actomonas</taxon>
    </lineage>
</organism>
<dbReference type="Proteomes" id="UP000738431">
    <property type="component" value="Chromosome"/>
</dbReference>
<feature type="compositionally biased region" description="Low complexity" evidence="1">
    <location>
        <begin position="205"/>
        <end position="215"/>
    </location>
</feature>
<evidence type="ECO:0000313" key="3">
    <source>
        <dbReference type="EMBL" id="WRQ88521.1"/>
    </source>
</evidence>
<keyword evidence="2" id="KW-0732">Signal</keyword>
<protein>
    <submittedName>
        <fullName evidence="3">Uncharacterized protein</fullName>
    </submittedName>
</protein>
<sequence>MLPHSTTRLSFGCLSQRLRCAALVGLGIAGGVAAALAQNPPKQSPFATRGQPAGGNPAAATAPADAMLEFSGIMKIGQSTMVCITTLQDKRTHWIKVGETNAGIHVPAQEAPTNAVLVRHQGREVTLPFKQPVFDAAAAANYQLSSLPTGPAPQAGIATPVAVTNEEKEAEARMLVSDLLEIGLIQRKAYQDAKKQELDEKRAETQAAAEAAAATRTVPQR</sequence>
<feature type="region of interest" description="Disordered" evidence="1">
    <location>
        <begin position="40"/>
        <end position="60"/>
    </location>
</feature>
<reference evidence="3 4" key="1">
    <citation type="submission" date="2021-08" db="EMBL/GenBank/DDBJ databases">
        <authorList>
            <person name="Zhang D."/>
            <person name="Zhang A."/>
            <person name="Wang L."/>
        </authorList>
    </citation>
    <scope>NUCLEOTIDE SEQUENCE [LARGE SCALE GENOMIC DNA]</scope>
    <source>
        <strain evidence="3 4">WL0086</strain>
    </source>
</reference>
<accession>A0ABZ1CAG0</accession>
<name>A0ABZ1CAG0_9BACT</name>
<feature type="compositionally biased region" description="Low complexity" evidence="1">
    <location>
        <begin position="50"/>
        <end position="60"/>
    </location>
</feature>
<feature type="region of interest" description="Disordered" evidence="1">
    <location>
        <begin position="201"/>
        <end position="221"/>
    </location>
</feature>
<feature type="signal peptide" evidence="2">
    <location>
        <begin position="1"/>
        <end position="37"/>
    </location>
</feature>
<dbReference type="RefSeq" id="WP_221032957.1">
    <property type="nucleotide sequence ID" value="NZ_CP139781.1"/>
</dbReference>
<evidence type="ECO:0000313" key="4">
    <source>
        <dbReference type="Proteomes" id="UP000738431"/>
    </source>
</evidence>